<evidence type="ECO:0000256" key="1">
    <source>
        <dbReference type="ARBA" id="ARBA00006814"/>
    </source>
</evidence>
<dbReference type="GO" id="GO:0006508">
    <property type="term" value="P:proteolysis"/>
    <property type="evidence" value="ECO:0007669"/>
    <property type="project" value="UniProtKB-KW"/>
</dbReference>
<keyword evidence="6" id="KW-1185">Reference proteome</keyword>
<organism evidence="5 6">
    <name type="scientific">Demequina litoralis</name>
    <dbReference type="NCBI Taxonomy" id="3051660"/>
    <lineage>
        <taxon>Bacteria</taxon>
        <taxon>Bacillati</taxon>
        <taxon>Actinomycetota</taxon>
        <taxon>Actinomycetes</taxon>
        <taxon>Micrococcales</taxon>
        <taxon>Demequinaceae</taxon>
        <taxon>Demequina</taxon>
    </lineage>
</organism>
<keyword evidence="4" id="KW-0378">Hydrolase</keyword>
<comment type="similarity">
    <text evidence="1">Belongs to the peptidase A31 family.</text>
</comment>
<evidence type="ECO:0000256" key="2">
    <source>
        <dbReference type="ARBA" id="ARBA00022670"/>
    </source>
</evidence>
<dbReference type="PANTHER" id="PTHR30302">
    <property type="entry name" value="HYDROGENASE 1 MATURATION PROTEASE"/>
    <property type="match status" value="1"/>
</dbReference>
<dbReference type="InterPro" id="IPR000671">
    <property type="entry name" value="Peptidase_A31"/>
</dbReference>
<keyword evidence="2 5" id="KW-0645">Protease</keyword>
<gene>
    <name evidence="5" type="ORF">QQX09_07955</name>
</gene>
<dbReference type="CDD" id="cd00518">
    <property type="entry name" value="H2MP"/>
    <property type="match status" value="1"/>
</dbReference>
<evidence type="ECO:0000313" key="5">
    <source>
        <dbReference type="EMBL" id="MDN4475788.1"/>
    </source>
</evidence>
<dbReference type="PANTHER" id="PTHR30302:SF1">
    <property type="entry name" value="HYDROGENASE 2 MATURATION PROTEASE"/>
    <property type="match status" value="1"/>
</dbReference>
<proteinExistence type="inferred from homology"/>
<dbReference type="Pfam" id="PF01750">
    <property type="entry name" value="HycI"/>
    <property type="match status" value="1"/>
</dbReference>
<name>A0ABT8G9I6_9MICO</name>
<sequence>MTGGRVLVVGLGSPDRGDDAVGAAVAERLDALGMEGVDVVTREDPTQLVRLWTGHDAALVIDAVASGNPPGRLHIREVGDSGEPLPTSAFMAAGRGGSHAFGLAGAVELARTLGTLPSHVTVVGVEAKTFDFGPMSPEVRDHLDAAVATAAAELIALREEVQSCA</sequence>
<dbReference type="EMBL" id="JAUHPW010000005">
    <property type="protein sequence ID" value="MDN4475788.1"/>
    <property type="molecule type" value="Genomic_DNA"/>
</dbReference>
<dbReference type="RefSeq" id="WP_301133204.1">
    <property type="nucleotide sequence ID" value="NZ_JAUHPW010000005.1"/>
</dbReference>
<evidence type="ECO:0000313" key="6">
    <source>
        <dbReference type="Proteomes" id="UP001172728"/>
    </source>
</evidence>
<comment type="caution">
    <text evidence="5">The sequence shown here is derived from an EMBL/GenBank/DDBJ whole genome shotgun (WGS) entry which is preliminary data.</text>
</comment>
<protein>
    <submittedName>
        <fullName evidence="5">Hydrogenase maturation protease</fullName>
    </submittedName>
</protein>
<evidence type="ECO:0000256" key="3">
    <source>
        <dbReference type="ARBA" id="ARBA00022750"/>
    </source>
</evidence>
<accession>A0ABT8G9I6</accession>
<dbReference type="Proteomes" id="UP001172728">
    <property type="component" value="Unassembled WGS sequence"/>
</dbReference>
<keyword evidence="3" id="KW-0064">Aspartyl protease</keyword>
<dbReference type="GO" id="GO:0008233">
    <property type="term" value="F:peptidase activity"/>
    <property type="evidence" value="ECO:0007669"/>
    <property type="project" value="UniProtKB-KW"/>
</dbReference>
<dbReference type="NCBIfam" id="TIGR00072">
    <property type="entry name" value="hydrog_prot"/>
    <property type="match status" value="1"/>
</dbReference>
<reference evidence="5" key="1">
    <citation type="submission" date="2023-06" db="EMBL/GenBank/DDBJ databases">
        <title>Sysu t00192.</title>
        <authorList>
            <person name="Gao L."/>
            <person name="Fang B.-Z."/>
            <person name="Li W.-J."/>
        </authorList>
    </citation>
    <scope>NUCLEOTIDE SEQUENCE</scope>
    <source>
        <strain evidence="5">SYSU T00192</strain>
    </source>
</reference>
<dbReference type="InterPro" id="IPR023430">
    <property type="entry name" value="Pept_HybD-like_dom_sf"/>
</dbReference>
<dbReference type="Gene3D" id="3.40.50.1450">
    <property type="entry name" value="HybD-like"/>
    <property type="match status" value="1"/>
</dbReference>
<dbReference type="SUPFAM" id="SSF53163">
    <property type="entry name" value="HybD-like"/>
    <property type="match status" value="1"/>
</dbReference>
<evidence type="ECO:0000256" key="4">
    <source>
        <dbReference type="ARBA" id="ARBA00022801"/>
    </source>
</evidence>